<protein>
    <submittedName>
        <fullName evidence="2">CzcE family metal-binding protein</fullName>
    </submittedName>
</protein>
<proteinExistence type="predicted"/>
<keyword evidence="3" id="KW-1185">Reference proteome</keyword>
<evidence type="ECO:0000313" key="2">
    <source>
        <dbReference type="EMBL" id="MFC5477116.1"/>
    </source>
</evidence>
<evidence type="ECO:0000256" key="1">
    <source>
        <dbReference type="SAM" id="SignalP"/>
    </source>
</evidence>
<keyword evidence="1" id="KW-0732">Signal</keyword>
<reference evidence="3" key="1">
    <citation type="journal article" date="2019" name="Int. J. Syst. Evol. Microbiol.">
        <title>The Global Catalogue of Microorganisms (GCM) 10K type strain sequencing project: providing services to taxonomists for standard genome sequencing and annotation.</title>
        <authorList>
            <consortium name="The Broad Institute Genomics Platform"/>
            <consortium name="The Broad Institute Genome Sequencing Center for Infectious Disease"/>
            <person name="Wu L."/>
            <person name="Ma J."/>
        </authorList>
    </citation>
    <scope>NUCLEOTIDE SEQUENCE [LARGE SCALE GENOMIC DNA]</scope>
    <source>
        <strain evidence="3">CCUG 43111</strain>
    </source>
</reference>
<evidence type="ECO:0000313" key="3">
    <source>
        <dbReference type="Proteomes" id="UP001596101"/>
    </source>
</evidence>
<gene>
    <name evidence="2" type="ORF">ACFPQ5_02870</name>
</gene>
<organism evidence="2 3">
    <name type="scientific">Massilia suwonensis</name>
    <dbReference type="NCBI Taxonomy" id="648895"/>
    <lineage>
        <taxon>Bacteria</taxon>
        <taxon>Pseudomonadati</taxon>
        <taxon>Pseudomonadota</taxon>
        <taxon>Betaproteobacteria</taxon>
        <taxon>Burkholderiales</taxon>
        <taxon>Oxalobacteraceae</taxon>
        <taxon>Telluria group</taxon>
        <taxon>Massilia</taxon>
    </lineage>
</organism>
<dbReference type="InterPro" id="IPR031560">
    <property type="entry name" value="CzcE"/>
</dbReference>
<comment type="caution">
    <text evidence="2">The sequence shown here is derived from an EMBL/GenBank/DDBJ whole genome shotgun (WGS) entry which is preliminary data.</text>
</comment>
<dbReference type="Gene3D" id="2.60.40.2280">
    <property type="entry name" value="Heavy-metal resistance protein CzcE"/>
    <property type="match status" value="1"/>
</dbReference>
<dbReference type="Pfam" id="PF16986">
    <property type="entry name" value="CzcE"/>
    <property type="match status" value="1"/>
</dbReference>
<dbReference type="Proteomes" id="UP001596101">
    <property type="component" value="Unassembled WGS sequence"/>
</dbReference>
<feature type="signal peptide" evidence="1">
    <location>
        <begin position="1"/>
        <end position="23"/>
    </location>
</feature>
<accession>A0ABW0MI07</accession>
<feature type="chain" id="PRO_5046321220" evidence="1">
    <location>
        <begin position="24"/>
        <end position="113"/>
    </location>
</feature>
<dbReference type="RefSeq" id="WP_379751723.1">
    <property type="nucleotide sequence ID" value="NZ_JBHSMR010000004.1"/>
</dbReference>
<sequence length="113" mass="12614">MFYSTKRSVAFFSALTLAQAVFAHDGPHDDIRKIGMSSPVSAATRTVTIAPQTRYINVNQGDIVKFEVEGKVFAWQFDTERPQGWLDLALFAPKGINTYAVQVFVGQNPLYQN</sequence>
<dbReference type="EMBL" id="JBHSMR010000004">
    <property type="protein sequence ID" value="MFC5477116.1"/>
    <property type="molecule type" value="Genomic_DNA"/>
</dbReference>
<dbReference type="InterPro" id="IPR038674">
    <property type="entry name" value="CzcE_sf"/>
</dbReference>
<name>A0ABW0MI07_9BURK</name>